<protein>
    <submittedName>
        <fullName evidence="1">Uncharacterized protein</fullName>
    </submittedName>
</protein>
<dbReference type="Proteomes" id="UP001310022">
    <property type="component" value="Unassembled WGS sequence"/>
</dbReference>
<reference evidence="1 2" key="1">
    <citation type="submission" date="2021-12" db="EMBL/GenBank/DDBJ databases">
        <title>Genome sequencing of bacteria with rrn-lacking chromosome and rrn-plasmid.</title>
        <authorList>
            <person name="Anda M."/>
            <person name="Iwasaki W."/>
        </authorList>
    </citation>
    <scope>NUCLEOTIDE SEQUENCE [LARGE SCALE GENOMIC DNA]</scope>
    <source>
        <strain evidence="1 2">NBRC 15940</strain>
    </source>
</reference>
<sequence length="71" mass="8483">MRYFFAVVVGCLPLTLLAQQPDFREDFLEKRRFRGKCYASFHWQMLWRLFIQKASPSIYLLLRMAVPLVGL</sequence>
<proteinExistence type="predicted"/>
<organism evidence="1 2">
    <name type="scientific">Persicobacter diffluens</name>
    <dbReference type="NCBI Taxonomy" id="981"/>
    <lineage>
        <taxon>Bacteria</taxon>
        <taxon>Pseudomonadati</taxon>
        <taxon>Bacteroidota</taxon>
        <taxon>Cytophagia</taxon>
        <taxon>Cytophagales</taxon>
        <taxon>Persicobacteraceae</taxon>
        <taxon>Persicobacter</taxon>
    </lineage>
</organism>
<evidence type="ECO:0000313" key="2">
    <source>
        <dbReference type="Proteomes" id="UP001310022"/>
    </source>
</evidence>
<dbReference type="AlphaFoldDB" id="A0AAN4VZX0"/>
<dbReference type="EMBL" id="BQKE01000001">
    <property type="protein sequence ID" value="GJM61772.1"/>
    <property type="molecule type" value="Genomic_DNA"/>
</dbReference>
<comment type="caution">
    <text evidence="1">The sequence shown here is derived from an EMBL/GenBank/DDBJ whole genome shotgun (WGS) entry which is preliminary data.</text>
</comment>
<evidence type="ECO:0000313" key="1">
    <source>
        <dbReference type="EMBL" id="GJM61772.1"/>
    </source>
</evidence>
<keyword evidence="2" id="KW-1185">Reference proteome</keyword>
<gene>
    <name evidence="1" type="ORF">PEDI_23240</name>
</gene>
<name>A0AAN4VZX0_9BACT</name>
<accession>A0AAN4VZX0</accession>